<comment type="caution">
    <text evidence="1">The sequence shown here is derived from an EMBL/GenBank/DDBJ whole genome shotgun (WGS) entry which is preliminary data.</text>
</comment>
<sequence>MTAILLLKYLKEKAEYGWHLSNMVTFIRLNLFVKIGLMDWLNNPFYSPIRVFQDEQFRIGYG</sequence>
<evidence type="ECO:0000313" key="1">
    <source>
        <dbReference type="EMBL" id="GAA4444136.1"/>
    </source>
</evidence>
<evidence type="ECO:0008006" key="3">
    <source>
        <dbReference type="Google" id="ProtNLM"/>
    </source>
</evidence>
<evidence type="ECO:0000313" key="2">
    <source>
        <dbReference type="Proteomes" id="UP001501508"/>
    </source>
</evidence>
<proteinExistence type="predicted"/>
<dbReference type="Proteomes" id="UP001501508">
    <property type="component" value="Unassembled WGS sequence"/>
</dbReference>
<accession>A0ABP8M677</accession>
<gene>
    <name evidence="1" type="ORF">GCM10023091_33840</name>
</gene>
<keyword evidence="2" id="KW-1185">Reference proteome</keyword>
<reference evidence="2" key="1">
    <citation type="journal article" date="2019" name="Int. J. Syst. Evol. Microbiol.">
        <title>The Global Catalogue of Microorganisms (GCM) 10K type strain sequencing project: providing services to taxonomists for standard genome sequencing and annotation.</title>
        <authorList>
            <consortium name="The Broad Institute Genomics Platform"/>
            <consortium name="The Broad Institute Genome Sequencing Center for Infectious Disease"/>
            <person name="Wu L."/>
            <person name="Ma J."/>
        </authorList>
    </citation>
    <scope>NUCLEOTIDE SEQUENCE [LARGE SCALE GENOMIC DNA]</scope>
    <source>
        <strain evidence="2">JCM 31920</strain>
    </source>
</reference>
<protein>
    <recommendedName>
        <fullName evidence="3">Transposase</fullName>
    </recommendedName>
</protein>
<dbReference type="EMBL" id="BAABEY010000031">
    <property type="protein sequence ID" value="GAA4444136.1"/>
    <property type="molecule type" value="Genomic_DNA"/>
</dbReference>
<organism evidence="1 2">
    <name type="scientific">Ravibacter arvi</name>
    <dbReference type="NCBI Taxonomy" id="2051041"/>
    <lineage>
        <taxon>Bacteria</taxon>
        <taxon>Pseudomonadati</taxon>
        <taxon>Bacteroidota</taxon>
        <taxon>Cytophagia</taxon>
        <taxon>Cytophagales</taxon>
        <taxon>Spirosomataceae</taxon>
        <taxon>Ravibacter</taxon>
    </lineage>
</organism>
<name>A0ABP8M677_9BACT</name>